<dbReference type="SUPFAM" id="SSF111369">
    <property type="entry name" value="HlyD-like secretion proteins"/>
    <property type="match status" value="2"/>
</dbReference>
<reference evidence="6" key="1">
    <citation type="submission" date="2021-03" db="EMBL/GenBank/DDBJ databases">
        <title>Whole genome shotgun sequence of Actinoplanes consettensis NBRC 14913.</title>
        <authorList>
            <person name="Komaki H."/>
            <person name="Tamura T."/>
        </authorList>
    </citation>
    <scope>NUCLEOTIDE SEQUENCE</scope>
    <source>
        <strain evidence="6">NBRC 14913</strain>
    </source>
</reference>
<feature type="compositionally biased region" description="Gly residues" evidence="4">
    <location>
        <begin position="224"/>
        <end position="247"/>
    </location>
</feature>
<dbReference type="EMBL" id="BOQP01000031">
    <property type="protein sequence ID" value="GIM77676.1"/>
    <property type="molecule type" value="Genomic_DNA"/>
</dbReference>
<dbReference type="Proteomes" id="UP000680865">
    <property type="component" value="Unassembled WGS sequence"/>
</dbReference>
<keyword evidence="2 3" id="KW-0175">Coiled coil</keyword>
<name>A0A919SUC8_9ACTN</name>
<keyword evidence="5" id="KW-0812">Transmembrane</keyword>
<gene>
    <name evidence="6" type="ORF">Aco04nite_56570</name>
</gene>
<feature type="region of interest" description="Disordered" evidence="4">
    <location>
        <begin position="128"/>
        <end position="249"/>
    </location>
</feature>
<comment type="caution">
    <text evidence="6">The sequence shown here is derived from an EMBL/GenBank/DDBJ whole genome shotgun (WGS) entry which is preliminary data.</text>
</comment>
<comment type="subcellular location">
    <subcellularLocation>
        <location evidence="1">Cell envelope</location>
    </subcellularLocation>
</comment>
<dbReference type="InterPro" id="IPR050465">
    <property type="entry name" value="UPF0194_transport"/>
</dbReference>
<dbReference type="Gene3D" id="2.40.420.20">
    <property type="match status" value="1"/>
</dbReference>
<keyword evidence="5" id="KW-1133">Transmembrane helix</keyword>
<proteinExistence type="predicted"/>
<sequence>MGIGMAAWRGGNRRWVWLTAGVVVVLVLVAGVVWALTADADEKPVAAATTVAADKGAVTSEVATTGTLQPAQTRNLSFTVAGTVESVKVRAGTVVTAGQELAGIGDDDAAAAVDEAQDTLADAQDALTEAQDAAAEATSTPTTSTTGCVAPAAYADPAPSASSSATASPTPSRTTTSPTPAVTTGPATRPTTKAPTKTPTKTTDPARGGGAAPTTKSNQNCTTTGGGNTGGGNTSGGQQGGGQGSGGDAVLSAQQRVNQAEVALENAEDNLDGTTITAPIAGRILSVSGKVGSQVSGGSTFIALADVYDMQVSADFPEADADRLAVRQKATIGLADRAGDTLGATVVQVDPIGTSDGTLVRYGVVLSFDDAPKDLLVGQSASVRVTTGSAQDVLRVPSTAVHDVAGDTGTVLRDGAQVKVGIGLRGDQYTEIKSGLTEGEAVVRSW</sequence>
<organism evidence="6 7">
    <name type="scientific">Winogradskya consettensis</name>
    <dbReference type="NCBI Taxonomy" id="113560"/>
    <lineage>
        <taxon>Bacteria</taxon>
        <taxon>Bacillati</taxon>
        <taxon>Actinomycetota</taxon>
        <taxon>Actinomycetes</taxon>
        <taxon>Micromonosporales</taxon>
        <taxon>Micromonosporaceae</taxon>
        <taxon>Winogradskya</taxon>
    </lineage>
</organism>
<dbReference type="PANTHER" id="PTHR32347">
    <property type="entry name" value="EFFLUX SYSTEM COMPONENT YKNX-RELATED"/>
    <property type="match status" value="1"/>
</dbReference>
<dbReference type="PANTHER" id="PTHR32347:SF27">
    <property type="entry name" value="RND EFFLUX PUMP MEMBRANE FUSION PROTEIN BARREL-SANDWICH DOMAIN-CONTAINING PROTEIN"/>
    <property type="match status" value="1"/>
</dbReference>
<evidence type="ECO:0000256" key="1">
    <source>
        <dbReference type="ARBA" id="ARBA00004196"/>
    </source>
</evidence>
<evidence type="ECO:0000313" key="6">
    <source>
        <dbReference type="EMBL" id="GIM77676.1"/>
    </source>
</evidence>
<dbReference type="Gene3D" id="2.40.30.170">
    <property type="match status" value="1"/>
</dbReference>
<evidence type="ECO:0000313" key="7">
    <source>
        <dbReference type="Proteomes" id="UP000680865"/>
    </source>
</evidence>
<keyword evidence="7" id="KW-1185">Reference proteome</keyword>
<dbReference type="Gene3D" id="1.10.287.470">
    <property type="entry name" value="Helix hairpin bin"/>
    <property type="match status" value="1"/>
</dbReference>
<accession>A0A919SUC8</accession>
<evidence type="ECO:0000256" key="5">
    <source>
        <dbReference type="SAM" id="Phobius"/>
    </source>
</evidence>
<dbReference type="AlphaFoldDB" id="A0A919SUC8"/>
<evidence type="ECO:0000256" key="2">
    <source>
        <dbReference type="ARBA" id="ARBA00023054"/>
    </source>
</evidence>
<dbReference type="Gene3D" id="2.40.50.100">
    <property type="match status" value="1"/>
</dbReference>
<keyword evidence="5" id="KW-0472">Membrane</keyword>
<protein>
    <submittedName>
        <fullName evidence="6">Uncharacterized protein</fullName>
    </submittedName>
</protein>
<evidence type="ECO:0000256" key="3">
    <source>
        <dbReference type="SAM" id="Coils"/>
    </source>
</evidence>
<feature type="compositionally biased region" description="Low complexity" evidence="4">
    <location>
        <begin position="128"/>
        <end position="206"/>
    </location>
</feature>
<feature type="transmembrane region" description="Helical" evidence="5">
    <location>
        <begin position="15"/>
        <end position="36"/>
    </location>
</feature>
<evidence type="ECO:0000256" key="4">
    <source>
        <dbReference type="SAM" id="MobiDB-lite"/>
    </source>
</evidence>
<dbReference type="GO" id="GO:0030313">
    <property type="term" value="C:cell envelope"/>
    <property type="evidence" value="ECO:0007669"/>
    <property type="project" value="UniProtKB-SubCell"/>
</dbReference>
<feature type="coiled-coil region" evidence="3">
    <location>
        <begin position="250"/>
        <end position="277"/>
    </location>
</feature>
<dbReference type="RefSeq" id="WP_213000269.1">
    <property type="nucleotide sequence ID" value="NZ_BAAATW010000013.1"/>
</dbReference>